<dbReference type="SUPFAM" id="SSF48208">
    <property type="entry name" value="Six-hairpin glycosidases"/>
    <property type="match status" value="1"/>
</dbReference>
<dbReference type="PANTHER" id="PTHR33307">
    <property type="entry name" value="ALPHA-RHAMNOSIDASE (EUROFUNG)"/>
    <property type="match status" value="1"/>
</dbReference>
<feature type="domain" description="Alpha-L-rhamnosidase C-terminal" evidence="8">
    <location>
        <begin position="806"/>
        <end position="883"/>
    </location>
</feature>
<evidence type="ECO:0000256" key="1">
    <source>
        <dbReference type="ARBA" id="ARBA00001445"/>
    </source>
</evidence>
<dbReference type="EC" id="3.2.1.40" evidence="2"/>
<evidence type="ECO:0000313" key="9">
    <source>
        <dbReference type="EMBL" id="SEN70013.1"/>
    </source>
</evidence>
<dbReference type="GO" id="GO:0005975">
    <property type="term" value="P:carbohydrate metabolic process"/>
    <property type="evidence" value="ECO:0007669"/>
    <property type="project" value="InterPro"/>
</dbReference>
<dbReference type="Proteomes" id="UP000198984">
    <property type="component" value="Unassembled WGS sequence"/>
</dbReference>
<reference evidence="9 10" key="1">
    <citation type="submission" date="2016-10" db="EMBL/GenBank/DDBJ databases">
        <authorList>
            <person name="de Groot N.N."/>
        </authorList>
    </citation>
    <scope>NUCLEOTIDE SEQUENCE [LARGE SCALE GENOMIC DNA]</scope>
    <source>
        <strain evidence="9 10">DSM 21039</strain>
    </source>
</reference>
<proteinExistence type="predicted"/>
<feature type="signal peptide" evidence="4">
    <location>
        <begin position="1"/>
        <end position="20"/>
    </location>
</feature>
<feature type="domain" description="Bacterial alpha-L-rhamnosidase N-terminal" evidence="6">
    <location>
        <begin position="174"/>
        <end position="345"/>
    </location>
</feature>
<dbReference type="EMBL" id="FOBB01000012">
    <property type="protein sequence ID" value="SEN70013.1"/>
    <property type="molecule type" value="Genomic_DNA"/>
</dbReference>
<dbReference type="Gene3D" id="2.60.420.10">
    <property type="entry name" value="Maltose phosphorylase, domain 3"/>
    <property type="match status" value="1"/>
</dbReference>
<feature type="domain" description="Alpha-L-rhamnosidase concanavalin-like" evidence="5">
    <location>
        <begin position="354"/>
        <end position="454"/>
    </location>
</feature>
<dbReference type="Pfam" id="PF05592">
    <property type="entry name" value="Bac_rhamnosid"/>
    <property type="match status" value="1"/>
</dbReference>
<dbReference type="Pfam" id="PF17389">
    <property type="entry name" value="Bac_rhamnosid6H"/>
    <property type="match status" value="1"/>
</dbReference>
<dbReference type="PANTHER" id="PTHR33307:SF6">
    <property type="entry name" value="ALPHA-RHAMNOSIDASE (EUROFUNG)-RELATED"/>
    <property type="match status" value="1"/>
</dbReference>
<dbReference type="InterPro" id="IPR008902">
    <property type="entry name" value="Rhamnosid_concanavalin"/>
</dbReference>
<evidence type="ECO:0000256" key="2">
    <source>
        <dbReference type="ARBA" id="ARBA00012652"/>
    </source>
</evidence>
<comment type="catalytic activity">
    <reaction evidence="1">
        <text>Hydrolysis of terminal non-reducing alpha-L-rhamnose residues in alpha-L-rhamnosides.</text>
        <dbReference type="EC" id="3.2.1.40"/>
    </reaction>
</comment>
<evidence type="ECO:0000256" key="3">
    <source>
        <dbReference type="ARBA" id="ARBA00022801"/>
    </source>
</evidence>
<evidence type="ECO:0000259" key="6">
    <source>
        <dbReference type="Pfam" id="PF08531"/>
    </source>
</evidence>
<keyword evidence="4" id="KW-0732">Signal</keyword>
<dbReference type="OrthoDB" id="9766741at2"/>
<accession>A0A1H8IMR4</accession>
<gene>
    <name evidence="9" type="ORF">SAMN04488505_11224</name>
</gene>
<dbReference type="Pfam" id="PF25788">
    <property type="entry name" value="Ig_Rha78A_N"/>
    <property type="match status" value="1"/>
</dbReference>
<keyword evidence="3" id="KW-0378">Hydrolase</keyword>
<dbReference type="STRING" id="573321.SAMN04488505_11224"/>
<dbReference type="InterPro" id="IPR013783">
    <property type="entry name" value="Ig-like_fold"/>
</dbReference>
<keyword evidence="10" id="KW-1185">Reference proteome</keyword>
<dbReference type="InterPro" id="IPR035398">
    <property type="entry name" value="Bac_rhamnosid_C"/>
</dbReference>
<dbReference type="InterPro" id="IPR013737">
    <property type="entry name" value="Bac_rhamnosid_N"/>
</dbReference>
<feature type="domain" description="Alpha-L-rhamnosidase six-hairpin glycosidase" evidence="7">
    <location>
        <begin position="459"/>
        <end position="803"/>
    </location>
</feature>
<dbReference type="InterPro" id="IPR008928">
    <property type="entry name" value="6-hairpin_glycosidase_sf"/>
</dbReference>
<dbReference type="Pfam" id="PF08531">
    <property type="entry name" value="Bac_rhamnosid_N"/>
    <property type="match status" value="1"/>
</dbReference>
<dbReference type="InterPro" id="IPR012341">
    <property type="entry name" value="6hp_glycosidase-like_sf"/>
</dbReference>
<sequence length="916" mass="103091">MRYFIAILTILISAAGPATANVQLQNLRCELLSNPTGIDVTTPRLSWEISSAQRNVLQTAYQVLVASSAEKLAANEGDLWNSGKVSSSQSVQVLYAGAPLQSRAICYWKVRTWTTQGASEWSAPAQWSMALLATKDWQASWIGLDRAFPWDSAQSKFSRLSARYFRKTFTVKQAVKKATAYIAGLGWYELYMNGQRIGNQVLAPAPTDYTKSVLYNTYDVTDALHQGDNAIGTILGNGRFFTMRQAYKPQKIRTFGYPKMLLQLEIEYTNGTRETFASDASWKVTTDGPIRTNNEYDGEEYDATKEMPGWNTAGFDDHAWLQPELVQAPGGVIRAQLNEKMQVMERLQPRSIKELKPGVYILDMGQNMAGWLQMKVKGPRGTNVTLRFAETLQPDGSLYTANLRDAKVTDRYTLKGGGTETWHPAFVYHGFRYAEISNYPGTPTVQDFEGQVIYDNISTTGTFTSSDTTLNQIFNNAYQGIRSNYKGMPLDCPQRNERMPWLGDRATGAYGEAYLFDNAKLYAKWLDDIEEAQTPEGAIPDVAPAYWRYYSDNVTWPGTYILVADMLYGQFGDQRAIAKHYDTMKKWLAYMRAKYMKDYIVTKDKYGDWCVPPESLQLIHSRDSTRNTDGTLLATAYYYRLLFLMQRFANVLHKPQDAQAFAELCAHIRTAFNRKFFNPLTAQYSNNTVTANLLPLYFGITPAATEKQVFSNIVNKIQQEYKGHISTGVIGTQWLMRGLSRWGKPELAFHIAANRDYPSWGYMIDRGATTIWELWNGDTANPAMNSHNHVMLLGDLLIWYYEDLAGIRSSTASPGFKQVIMQPVLPEGLQTVNASYQSIHGTIKSEWKNVNGTFTWNISVPGNTTALVYIPATAAAQVKERGNAAAKAAGVRWLRMEGDRAVFEVGSGNYEFESSK</sequence>
<dbReference type="InterPro" id="IPR016007">
    <property type="entry name" value="Alpha_rhamnosid"/>
</dbReference>
<dbReference type="AlphaFoldDB" id="A0A1H8IMR4"/>
<dbReference type="Gene3D" id="2.60.40.10">
    <property type="entry name" value="Immunoglobulins"/>
    <property type="match status" value="1"/>
</dbReference>
<name>A0A1H8IMR4_9BACT</name>
<evidence type="ECO:0000259" key="8">
    <source>
        <dbReference type="Pfam" id="PF17390"/>
    </source>
</evidence>
<feature type="chain" id="PRO_5011548306" description="alpha-L-rhamnosidase" evidence="4">
    <location>
        <begin position="21"/>
        <end position="916"/>
    </location>
</feature>
<evidence type="ECO:0000313" key="10">
    <source>
        <dbReference type="Proteomes" id="UP000198984"/>
    </source>
</evidence>
<evidence type="ECO:0000259" key="7">
    <source>
        <dbReference type="Pfam" id="PF17389"/>
    </source>
</evidence>
<dbReference type="GO" id="GO:0030596">
    <property type="term" value="F:alpha-L-rhamnosidase activity"/>
    <property type="evidence" value="ECO:0007669"/>
    <property type="project" value="UniProtKB-EC"/>
</dbReference>
<evidence type="ECO:0000256" key="4">
    <source>
        <dbReference type="SAM" id="SignalP"/>
    </source>
</evidence>
<dbReference type="PIRSF" id="PIRSF010631">
    <property type="entry name" value="A-rhamnsds"/>
    <property type="match status" value="1"/>
</dbReference>
<protein>
    <recommendedName>
        <fullName evidence="2">alpha-L-rhamnosidase</fullName>
        <ecNumber evidence="2">3.2.1.40</ecNumber>
    </recommendedName>
</protein>
<dbReference type="Gene3D" id="2.60.120.260">
    <property type="entry name" value="Galactose-binding domain-like"/>
    <property type="match status" value="2"/>
</dbReference>
<evidence type="ECO:0000259" key="5">
    <source>
        <dbReference type="Pfam" id="PF05592"/>
    </source>
</evidence>
<dbReference type="RefSeq" id="WP_089920576.1">
    <property type="nucleotide sequence ID" value="NZ_FOBB01000012.1"/>
</dbReference>
<dbReference type="Gene3D" id="1.50.10.10">
    <property type="match status" value="1"/>
</dbReference>
<organism evidence="9 10">
    <name type="scientific">Chitinophaga rupis</name>
    <dbReference type="NCBI Taxonomy" id="573321"/>
    <lineage>
        <taxon>Bacteria</taxon>
        <taxon>Pseudomonadati</taxon>
        <taxon>Bacteroidota</taxon>
        <taxon>Chitinophagia</taxon>
        <taxon>Chitinophagales</taxon>
        <taxon>Chitinophagaceae</taxon>
        <taxon>Chitinophaga</taxon>
    </lineage>
</organism>
<dbReference type="InterPro" id="IPR035396">
    <property type="entry name" value="Bac_rhamnosid6H"/>
</dbReference>
<dbReference type="Pfam" id="PF17390">
    <property type="entry name" value="Bac_rhamnosid_C"/>
    <property type="match status" value="1"/>
</dbReference>